<keyword evidence="3" id="KW-1185">Reference proteome</keyword>
<accession>A0A517S9T8</accession>
<reference evidence="2 3" key="1">
    <citation type="submission" date="2019-02" db="EMBL/GenBank/DDBJ databases">
        <title>Deep-cultivation of Planctomycetes and their phenomic and genomic characterization uncovers novel biology.</title>
        <authorList>
            <person name="Wiegand S."/>
            <person name="Jogler M."/>
            <person name="Boedeker C."/>
            <person name="Pinto D."/>
            <person name="Vollmers J."/>
            <person name="Rivas-Marin E."/>
            <person name="Kohn T."/>
            <person name="Peeters S.H."/>
            <person name="Heuer A."/>
            <person name="Rast P."/>
            <person name="Oberbeckmann S."/>
            <person name="Bunk B."/>
            <person name="Jeske O."/>
            <person name="Meyerdierks A."/>
            <person name="Storesund J.E."/>
            <person name="Kallscheuer N."/>
            <person name="Luecker S."/>
            <person name="Lage O.M."/>
            <person name="Pohl T."/>
            <person name="Merkel B.J."/>
            <person name="Hornburger P."/>
            <person name="Mueller R.-W."/>
            <person name="Bruemmer F."/>
            <person name="Labrenz M."/>
            <person name="Spormann A.M."/>
            <person name="Op den Camp H."/>
            <person name="Overmann J."/>
            <person name="Amann R."/>
            <person name="Jetten M.S.M."/>
            <person name="Mascher T."/>
            <person name="Medema M.H."/>
            <person name="Devos D.P."/>
            <person name="Kaster A.-K."/>
            <person name="Ovreas L."/>
            <person name="Rohde M."/>
            <person name="Galperin M.Y."/>
            <person name="Jogler C."/>
        </authorList>
    </citation>
    <scope>NUCLEOTIDE SEQUENCE [LARGE SCALE GENOMIC DNA]</scope>
    <source>
        <strain evidence="2 3">Pan44</strain>
    </source>
</reference>
<sequence>MTGYTVHTGASKKFATGWDRVFGKAVKKTAATGPKAAKKPAAKKSRSK</sequence>
<gene>
    <name evidence="2" type="ORF">Pan44_09100</name>
</gene>
<dbReference type="KEGG" id="ccos:Pan44_09100"/>
<name>A0A517S9T8_9PLAN</name>
<dbReference type="AlphaFoldDB" id="A0A517S9T8"/>
<dbReference type="Proteomes" id="UP000315700">
    <property type="component" value="Chromosome"/>
</dbReference>
<proteinExistence type="predicted"/>
<evidence type="ECO:0000256" key="1">
    <source>
        <dbReference type="SAM" id="MobiDB-lite"/>
    </source>
</evidence>
<evidence type="ECO:0000313" key="3">
    <source>
        <dbReference type="Proteomes" id="UP000315700"/>
    </source>
</evidence>
<dbReference type="RefSeq" id="WP_197453841.1">
    <property type="nucleotide sequence ID" value="NZ_CP036271.1"/>
</dbReference>
<protein>
    <submittedName>
        <fullName evidence="2">Uncharacterized protein</fullName>
    </submittedName>
</protein>
<evidence type="ECO:0000313" key="2">
    <source>
        <dbReference type="EMBL" id="QDT52897.1"/>
    </source>
</evidence>
<dbReference type="InParanoid" id="A0A517S9T8"/>
<feature type="region of interest" description="Disordered" evidence="1">
    <location>
        <begin position="28"/>
        <end position="48"/>
    </location>
</feature>
<dbReference type="EMBL" id="CP036271">
    <property type="protein sequence ID" value="QDT52897.1"/>
    <property type="molecule type" value="Genomic_DNA"/>
</dbReference>
<organism evidence="2 3">
    <name type="scientific">Caulifigura coniformis</name>
    <dbReference type="NCBI Taxonomy" id="2527983"/>
    <lineage>
        <taxon>Bacteria</taxon>
        <taxon>Pseudomonadati</taxon>
        <taxon>Planctomycetota</taxon>
        <taxon>Planctomycetia</taxon>
        <taxon>Planctomycetales</taxon>
        <taxon>Planctomycetaceae</taxon>
        <taxon>Caulifigura</taxon>
    </lineage>
</organism>
<feature type="compositionally biased region" description="Basic residues" evidence="1">
    <location>
        <begin position="36"/>
        <end position="48"/>
    </location>
</feature>